<gene>
    <name evidence="2" type="ORF">J1899_02800</name>
</gene>
<dbReference type="Proteomes" id="UP000679247">
    <property type="component" value="Chromosome"/>
</dbReference>
<dbReference type="CDD" id="cd02440">
    <property type="entry name" value="AdoMet_MTases"/>
    <property type="match status" value="1"/>
</dbReference>
<evidence type="ECO:0000313" key="2">
    <source>
        <dbReference type="EMBL" id="QVY62061.1"/>
    </source>
</evidence>
<feature type="domain" description="Methyltransferase type 11" evidence="1">
    <location>
        <begin position="50"/>
        <end position="145"/>
    </location>
</feature>
<keyword evidence="3" id="KW-1185">Reference proteome</keyword>
<evidence type="ECO:0000313" key="3">
    <source>
        <dbReference type="Proteomes" id="UP000679247"/>
    </source>
</evidence>
<dbReference type="Gene3D" id="3.40.50.150">
    <property type="entry name" value="Vaccinia Virus protein VP39"/>
    <property type="match status" value="1"/>
</dbReference>
<dbReference type="Pfam" id="PF08241">
    <property type="entry name" value="Methyltransf_11"/>
    <property type="match status" value="1"/>
</dbReference>
<name>A0ABX8FCG1_9BACI</name>
<dbReference type="RefSeq" id="WP_214477402.1">
    <property type="nucleotide sequence ID" value="NZ_CP071709.1"/>
</dbReference>
<proteinExistence type="predicted"/>
<dbReference type="PANTHER" id="PTHR43861:SF1">
    <property type="entry name" value="TRANS-ACONITATE 2-METHYLTRANSFERASE"/>
    <property type="match status" value="1"/>
</dbReference>
<dbReference type="GO" id="GO:0008168">
    <property type="term" value="F:methyltransferase activity"/>
    <property type="evidence" value="ECO:0007669"/>
    <property type="project" value="UniProtKB-KW"/>
</dbReference>
<dbReference type="PANTHER" id="PTHR43861">
    <property type="entry name" value="TRANS-ACONITATE 2-METHYLTRANSFERASE-RELATED"/>
    <property type="match status" value="1"/>
</dbReference>
<dbReference type="SUPFAM" id="SSF53335">
    <property type="entry name" value="S-adenosyl-L-methionine-dependent methyltransferases"/>
    <property type="match status" value="1"/>
</dbReference>
<accession>A0ABX8FCG1</accession>
<protein>
    <submittedName>
        <fullName evidence="2">Class I SAM-dependent methyltransferase</fullName>
    </submittedName>
</protein>
<dbReference type="GO" id="GO:0032259">
    <property type="term" value="P:methylation"/>
    <property type="evidence" value="ECO:0007669"/>
    <property type="project" value="UniProtKB-KW"/>
</dbReference>
<sequence length="244" mass="27888">MEYKGSSVYEHKDFFENYMKRRHRKESPNIVIELPALLSMMGNIENQKILDVGCGDASLGEMLLQNKGNTYTGVDGSESMCQKAKELLGDHPGCTILHSSIEDFDFDTEVYDLVVSQLALHYVEDLQSAVNRIFSCLKQGGRFIFSVQHPLLTSSSKSVQGGGRRSDWIVDDYYHTGKRVEPWIGAHVVKYHRTIEDYFSILQQAGFKITALSEARPLKENFVEEAEYERRMRIPLFLLFSCVK</sequence>
<keyword evidence="2" id="KW-0808">Transferase</keyword>
<dbReference type="EMBL" id="CP071709">
    <property type="protein sequence ID" value="QVY62061.1"/>
    <property type="molecule type" value="Genomic_DNA"/>
</dbReference>
<evidence type="ECO:0000259" key="1">
    <source>
        <dbReference type="Pfam" id="PF08241"/>
    </source>
</evidence>
<dbReference type="InterPro" id="IPR029063">
    <property type="entry name" value="SAM-dependent_MTases_sf"/>
</dbReference>
<dbReference type="InterPro" id="IPR013216">
    <property type="entry name" value="Methyltransf_11"/>
</dbReference>
<organism evidence="2 3">
    <name type="scientific">Cytobacillus gottheilii</name>
    <dbReference type="NCBI Taxonomy" id="859144"/>
    <lineage>
        <taxon>Bacteria</taxon>
        <taxon>Bacillati</taxon>
        <taxon>Bacillota</taxon>
        <taxon>Bacilli</taxon>
        <taxon>Bacillales</taxon>
        <taxon>Bacillaceae</taxon>
        <taxon>Cytobacillus</taxon>
    </lineage>
</organism>
<keyword evidence="2" id="KW-0489">Methyltransferase</keyword>
<reference evidence="2 3" key="1">
    <citation type="submission" date="2021-03" db="EMBL/GenBank/DDBJ databases">
        <title>The first data on the complete genome of the tetrodotoxin-producing bacterium.</title>
        <authorList>
            <person name="Melnikova D.I."/>
            <person name="Nijland R."/>
            <person name="Magarlamov T.Y."/>
        </authorList>
    </citation>
    <scope>NUCLEOTIDE SEQUENCE [LARGE SCALE GENOMIC DNA]</scope>
    <source>
        <strain evidence="2 3">1839</strain>
    </source>
</reference>